<comment type="caution">
    <text evidence="2">The sequence shown here is derived from an EMBL/GenBank/DDBJ whole genome shotgun (WGS) entry which is preliminary data.</text>
</comment>
<evidence type="ECO:0000313" key="2">
    <source>
        <dbReference type="EMBL" id="MBA2864401.1"/>
    </source>
</evidence>
<gene>
    <name evidence="2" type="ORF">HNP94_001401</name>
</gene>
<dbReference type="EMBL" id="JACDUO010000001">
    <property type="protein sequence ID" value="MBA2864401.1"/>
    <property type="molecule type" value="Genomic_DNA"/>
</dbReference>
<sequence>MSLIFKKVSKTLNFEQNKPENINVLHLCNYSVNDYIGYYEIEKKHSLTDLPKKYNWGSVSFDPGFLDVCDWNKLLEEMNNSDIKNLKIKKSLADESFFKEGVIFEYGCNNEEKLEFINNLKKLVSVVPVENSAFDDFLEVLIYSNKLVDYTGFLEEMYKLVDNNLEYNQIKMFFYLIRIKALKEISHWSNFSTEFEEKTRQWIKRFTKDNFKKDCHEFYPILIQVSQLHRDKLKRDFKNIKEFNNTLYSAVSILNRYMAIVEHRYLEMDSDEFETAKELVDTIIRYNFEIITGILNYPDIKHKKQYLREQIQDLIKTFNSSSFFEFRHSEYSESQLYVEKADFLKNAEEEIKNRIINIMYDIMYFIDDGTIEKNYFDLAYEIYSFYEGTILNNDNFWDPTHDSPKVPLHNGSYTPIEKSREFRMILLFKKYLDDKNVLNNISRIPNWLNLEWDVENTLKRLDKCFTGKFINCFENIELENFKKDFKEKISELKTKNEKDRKNKILKAGIYEKLVDNFKKEIEKGWKGSDLFRKILKSDYIEKLMETPKIPKEQGYYKLFPKEHFIDLKPFNEMPPVAGSSTLGMNLARNKTKQILKKILENLNVENIYYYSTNADLKSKFENIIVGDRNYFVFGEDLYKKGFEFDMGEIRDSYVEINGKEIGGYEDFYEVLYDDVLLVEEGALKLIQYNAWDDTKKEDLHVSVKPFDDGKDKEEINDIIVKNDKWTEEELKMHVKVRICERYEVNNINSDKIWLFKKN</sequence>
<accession>A0A7J9PMT2</accession>
<name>A0A7J9PMT2_METMI</name>
<protein>
    <submittedName>
        <fullName evidence="2">Putative nuclease with TOPRIM domain</fullName>
    </submittedName>
</protein>
<evidence type="ECO:0000256" key="1">
    <source>
        <dbReference type="SAM" id="Coils"/>
    </source>
</evidence>
<evidence type="ECO:0000313" key="3">
    <source>
        <dbReference type="Proteomes" id="UP000567099"/>
    </source>
</evidence>
<dbReference type="Proteomes" id="UP000567099">
    <property type="component" value="Unassembled WGS sequence"/>
</dbReference>
<organism evidence="2 3">
    <name type="scientific">Methanococcus maripaludis</name>
    <name type="common">Methanococcus deltae</name>
    <dbReference type="NCBI Taxonomy" id="39152"/>
    <lineage>
        <taxon>Archaea</taxon>
        <taxon>Methanobacteriati</taxon>
        <taxon>Methanobacteriota</taxon>
        <taxon>Methanomada group</taxon>
        <taxon>Methanococci</taxon>
        <taxon>Methanococcales</taxon>
        <taxon>Methanococcaceae</taxon>
        <taxon>Methanococcus</taxon>
    </lineage>
</organism>
<feature type="coiled-coil region" evidence="1">
    <location>
        <begin position="475"/>
        <end position="502"/>
    </location>
</feature>
<dbReference type="RefSeq" id="WP_181505148.1">
    <property type="nucleotide sequence ID" value="NZ_JACDUO010000001.1"/>
</dbReference>
<reference evidence="2 3" key="1">
    <citation type="submission" date="2020-07" db="EMBL/GenBank/DDBJ databases">
        <title>Genomic Encyclopedia of Type Strains, Phase IV (KMG-V): Genome sequencing to study the core and pangenomes of soil and plant-associated prokaryotes.</title>
        <authorList>
            <person name="Whitman W."/>
        </authorList>
    </citation>
    <scope>NUCLEOTIDE SEQUENCE [LARGE SCALE GENOMIC DNA]</scope>
    <source>
        <strain evidence="2 3">C13</strain>
    </source>
</reference>
<proteinExistence type="predicted"/>
<dbReference type="AlphaFoldDB" id="A0A7J9PMT2"/>
<keyword evidence="1" id="KW-0175">Coiled coil</keyword>